<sequence>MEAKFSNRVKEVISLSREEALRLGHDYIGTEHLLLGMIREGEGVAVSILKKLGVPLDELRNSVERAVKGTANHNVKNLANIPLTRQSEKVLKITYLEAKIFKSQLIGTEHLLLSILRDEDNIATQILQKFDATYDSVKEMLEFQTDQTPRSGTEADDSDEEGSKLFGSSSGSSGSSKGSAEKSRTPVLDNFGRDLTRMAEEDKLDPIIGREKEIERVAQILSRRKKNNPILIGEPGVGKTAIAEGLALRIIQKKVSRVLFNKRVVTLDLASLVAGTKYRGQFEERMKAVMNELEKSPNVILFIDELHTIVGAGGASGSLDASNMFKPALARGEIQCIGATTLDEYRQYIEKDGALARRFQMVMVDATSPEETVQILENIKDKYEDHHNVNYTPEAIQACVNLSDRYISDRFLPDKAIDILDEAGARVHINNIHVPENILKLEEEVEKIKVEKNRVVKSQKYEEAAQLRDKEKKLLEQLENAKAKWEEDSKTKRYTVEEDNVAEVIAMMTGIPARRIAQNEGAKLLNMGEELKGKVVGQDEAIKKLTKAIQRTRVGLKDPKKPIGSFVFLGPTGVGKTELAKMLATYLFDKDDSLIRIDMSEYMEKFSVSRLVGAPPGYVGYEEGGQLTEKVRRKPYSVVLLDEIEKAHPDVFNILLQVLDDGVLTDGLGRRVDFRNTIIIMTSNIGVRDLKDFGAGIGFASKAKEENMDEVMKSTIQNALKKAFSPEFLNRLDDVVIFNSLTKDHIHQIIDINLKKLFTRITDLGYDIELTDKAKDFLSEKGYDKQYGARPLNRAIQKYLEDALAEEILKGELSEGDVIIADYSGEGDALEIKVTKKEKAD</sequence>
<dbReference type="InterPro" id="IPR019489">
    <property type="entry name" value="Clp_ATPase_C"/>
</dbReference>
<dbReference type="Pfam" id="PF02861">
    <property type="entry name" value="Clp_N"/>
    <property type="match status" value="1"/>
</dbReference>
<keyword evidence="2 6" id="KW-0547">Nucleotide-binding</keyword>
<evidence type="ECO:0000256" key="2">
    <source>
        <dbReference type="ARBA" id="ARBA00022741"/>
    </source>
</evidence>
<dbReference type="InterPro" id="IPR036628">
    <property type="entry name" value="Clp_N_dom_sf"/>
</dbReference>
<dbReference type="InterPro" id="IPR027417">
    <property type="entry name" value="P-loop_NTPase"/>
</dbReference>
<dbReference type="InterPro" id="IPR001270">
    <property type="entry name" value="ClpA/B"/>
</dbReference>
<keyword evidence="7" id="KW-0175">Coiled coil</keyword>
<dbReference type="PANTHER" id="PTHR11638">
    <property type="entry name" value="ATP-DEPENDENT CLP PROTEASE"/>
    <property type="match status" value="1"/>
</dbReference>
<keyword evidence="1 5" id="KW-0677">Repeat</keyword>
<dbReference type="PROSITE" id="PS50151">
    <property type="entry name" value="UVR"/>
    <property type="match status" value="1"/>
</dbReference>
<dbReference type="GO" id="GO:0008233">
    <property type="term" value="F:peptidase activity"/>
    <property type="evidence" value="ECO:0007669"/>
    <property type="project" value="UniProtKB-KW"/>
</dbReference>
<comment type="similarity">
    <text evidence="6">Belongs to the ClpA/ClpB family.</text>
</comment>
<dbReference type="GO" id="GO:0006508">
    <property type="term" value="P:proteolysis"/>
    <property type="evidence" value="ECO:0007669"/>
    <property type="project" value="UniProtKB-KW"/>
</dbReference>
<feature type="region of interest" description="Disordered" evidence="8">
    <location>
        <begin position="142"/>
        <end position="192"/>
    </location>
</feature>
<evidence type="ECO:0000256" key="8">
    <source>
        <dbReference type="SAM" id="MobiDB-lite"/>
    </source>
</evidence>
<name>A0ABT8C646_9BACT</name>
<dbReference type="Proteomes" id="UP001236663">
    <property type="component" value="Unassembled WGS sequence"/>
</dbReference>
<dbReference type="InterPro" id="IPR001943">
    <property type="entry name" value="UVR_dom"/>
</dbReference>
<evidence type="ECO:0000259" key="9">
    <source>
        <dbReference type="PROSITE" id="PS50151"/>
    </source>
</evidence>
<dbReference type="CDD" id="cd19499">
    <property type="entry name" value="RecA-like_ClpB_Hsp104-like"/>
    <property type="match status" value="1"/>
</dbReference>
<dbReference type="InterPro" id="IPR003593">
    <property type="entry name" value="AAA+_ATPase"/>
</dbReference>
<dbReference type="PROSITE" id="PS51903">
    <property type="entry name" value="CLP_R"/>
    <property type="match status" value="1"/>
</dbReference>
<evidence type="ECO:0000259" key="10">
    <source>
        <dbReference type="PROSITE" id="PS51903"/>
    </source>
</evidence>
<dbReference type="Gene3D" id="1.10.1780.10">
    <property type="entry name" value="Clp, N-terminal domain"/>
    <property type="match status" value="1"/>
</dbReference>
<keyword evidence="12" id="KW-1185">Reference proteome</keyword>
<comment type="caution">
    <text evidence="11">The sequence shown here is derived from an EMBL/GenBank/DDBJ whole genome shotgun (WGS) entry which is preliminary data.</text>
</comment>
<evidence type="ECO:0000256" key="1">
    <source>
        <dbReference type="ARBA" id="ARBA00022737"/>
    </source>
</evidence>
<gene>
    <name evidence="11" type="ORF">QWZ15_10520</name>
</gene>
<dbReference type="PROSITE" id="PS00870">
    <property type="entry name" value="CLPAB_1"/>
    <property type="match status" value="1"/>
</dbReference>
<dbReference type="CDD" id="cd00009">
    <property type="entry name" value="AAA"/>
    <property type="match status" value="1"/>
</dbReference>
<dbReference type="InterPro" id="IPR050130">
    <property type="entry name" value="ClpA_ClpB"/>
</dbReference>
<evidence type="ECO:0000256" key="6">
    <source>
        <dbReference type="RuleBase" id="RU004432"/>
    </source>
</evidence>
<dbReference type="SMART" id="SM00382">
    <property type="entry name" value="AAA"/>
    <property type="match status" value="2"/>
</dbReference>
<dbReference type="Pfam" id="PF07724">
    <property type="entry name" value="AAA_2"/>
    <property type="match status" value="1"/>
</dbReference>
<feature type="compositionally biased region" description="Low complexity" evidence="8">
    <location>
        <begin position="164"/>
        <end position="178"/>
    </location>
</feature>
<dbReference type="SUPFAM" id="SSF52540">
    <property type="entry name" value="P-loop containing nucleoside triphosphate hydrolases"/>
    <property type="match status" value="2"/>
</dbReference>
<evidence type="ECO:0000256" key="5">
    <source>
        <dbReference type="PROSITE-ProRule" id="PRU01251"/>
    </source>
</evidence>
<keyword evidence="11" id="KW-0378">Hydrolase</keyword>
<dbReference type="RefSeq" id="WP_163386083.1">
    <property type="nucleotide sequence ID" value="NZ_JAUFQS010000009.1"/>
</dbReference>
<dbReference type="PRINTS" id="PR00300">
    <property type="entry name" value="CLPPROTEASEA"/>
</dbReference>
<dbReference type="InterPro" id="IPR003959">
    <property type="entry name" value="ATPase_AAA_core"/>
</dbReference>
<proteinExistence type="inferred from homology"/>
<protein>
    <submittedName>
        <fullName evidence="11">ATP-dependent Clp protease ATP-binding subunit</fullName>
    </submittedName>
</protein>
<dbReference type="SUPFAM" id="SSF81923">
    <property type="entry name" value="Double Clp-N motif"/>
    <property type="match status" value="1"/>
</dbReference>
<organism evidence="11 12">
    <name type="scientific">Cyclobacterium jeungdonense</name>
    <dbReference type="NCBI Taxonomy" id="708087"/>
    <lineage>
        <taxon>Bacteria</taxon>
        <taxon>Pseudomonadati</taxon>
        <taxon>Bacteroidota</taxon>
        <taxon>Cytophagia</taxon>
        <taxon>Cytophagales</taxon>
        <taxon>Cyclobacteriaceae</taxon>
        <taxon>Cyclobacterium</taxon>
    </lineage>
</organism>
<evidence type="ECO:0000256" key="7">
    <source>
        <dbReference type="SAM" id="Coils"/>
    </source>
</evidence>
<dbReference type="GO" id="GO:0005524">
    <property type="term" value="F:ATP binding"/>
    <property type="evidence" value="ECO:0007669"/>
    <property type="project" value="UniProtKB-KW"/>
</dbReference>
<dbReference type="InterPro" id="IPR028299">
    <property type="entry name" value="ClpA/B_CS2"/>
</dbReference>
<keyword evidence="4 6" id="KW-0143">Chaperone</keyword>
<keyword evidence="3 6" id="KW-0067">ATP-binding</keyword>
<dbReference type="InterPro" id="IPR004176">
    <property type="entry name" value="Clp_R_N"/>
</dbReference>
<dbReference type="Gene3D" id="3.40.50.300">
    <property type="entry name" value="P-loop containing nucleotide triphosphate hydrolases"/>
    <property type="match status" value="2"/>
</dbReference>
<reference evidence="12" key="1">
    <citation type="journal article" date="2019" name="Int. J. Syst. Evol. Microbiol.">
        <title>The Global Catalogue of Microorganisms (GCM) 10K type strain sequencing project: providing services to taxonomists for standard genome sequencing and annotation.</title>
        <authorList>
            <consortium name="The Broad Institute Genomics Platform"/>
            <consortium name="The Broad Institute Genome Sequencing Center for Infectious Disease"/>
            <person name="Wu L."/>
            <person name="Ma J."/>
        </authorList>
    </citation>
    <scope>NUCLEOTIDE SEQUENCE [LARGE SCALE GENOMIC DNA]</scope>
    <source>
        <strain evidence="12">CECT 7706</strain>
    </source>
</reference>
<accession>A0ABT8C646</accession>
<dbReference type="Gene3D" id="4.10.860.10">
    <property type="entry name" value="UVR domain"/>
    <property type="match status" value="1"/>
</dbReference>
<feature type="domain" description="Clp R" evidence="10">
    <location>
        <begin position="1"/>
        <end position="152"/>
    </location>
</feature>
<dbReference type="PANTHER" id="PTHR11638:SF18">
    <property type="entry name" value="HEAT SHOCK PROTEIN 104"/>
    <property type="match status" value="1"/>
</dbReference>
<dbReference type="Pfam" id="PF17871">
    <property type="entry name" value="AAA_lid_9"/>
    <property type="match status" value="1"/>
</dbReference>
<dbReference type="Pfam" id="PF00004">
    <property type="entry name" value="AAA"/>
    <property type="match status" value="1"/>
</dbReference>
<dbReference type="Pfam" id="PF10431">
    <property type="entry name" value="ClpB_D2-small"/>
    <property type="match status" value="1"/>
</dbReference>
<dbReference type="PROSITE" id="PS00871">
    <property type="entry name" value="CLPAB_2"/>
    <property type="match status" value="1"/>
</dbReference>
<dbReference type="InterPro" id="IPR018368">
    <property type="entry name" value="ClpA/B_CS1"/>
</dbReference>
<evidence type="ECO:0000256" key="3">
    <source>
        <dbReference type="ARBA" id="ARBA00022840"/>
    </source>
</evidence>
<feature type="coiled-coil region" evidence="7">
    <location>
        <begin position="438"/>
        <end position="488"/>
    </location>
</feature>
<feature type="domain" description="UVR" evidence="9">
    <location>
        <begin position="442"/>
        <end position="477"/>
    </location>
</feature>
<dbReference type="EMBL" id="JAUFQS010000009">
    <property type="protein sequence ID" value="MDN3688264.1"/>
    <property type="molecule type" value="Genomic_DNA"/>
</dbReference>
<keyword evidence="11" id="KW-0645">Protease</keyword>
<dbReference type="InterPro" id="IPR041546">
    <property type="entry name" value="ClpA/ClpB_AAA_lid"/>
</dbReference>
<dbReference type="Gene3D" id="1.10.8.60">
    <property type="match status" value="2"/>
</dbReference>
<evidence type="ECO:0000256" key="4">
    <source>
        <dbReference type="ARBA" id="ARBA00023186"/>
    </source>
</evidence>
<evidence type="ECO:0000313" key="11">
    <source>
        <dbReference type="EMBL" id="MDN3688264.1"/>
    </source>
</evidence>
<evidence type="ECO:0000313" key="12">
    <source>
        <dbReference type="Proteomes" id="UP001236663"/>
    </source>
</evidence>
<dbReference type="SMART" id="SM01086">
    <property type="entry name" value="ClpB_D2-small"/>
    <property type="match status" value="1"/>
</dbReference>